<dbReference type="AlphaFoldDB" id="A0AAP2G538"/>
<dbReference type="GO" id="GO:0016810">
    <property type="term" value="F:hydrolase activity, acting on carbon-nitrogen (but not peptide) bonds"/>
    <property type="evidence" value="ECO:0007669"/>
    <property type="project" value="InterPro"/>
</dbReference>
<dbReference type="InterPro" id="IPR032466">
    <property type="entry name" value="Metal_Hydrolase"/>
</dbReference>
<protein>
    <submittedName>
        <fullName evidence="3">Amidohydrolase family protein</fullName>
    </submittedName>
</protein>
<evidence type="ECO:0000256" key="1">
    <source>
        <dbReference type="SAM" id="SignalP"/>
    </source>
</evidence>
<gene>
    <name evidence="3" type="ORF">KI659_11790</name>
</gene>
<dbReference type="SUPFAM" id="SSF51338">
    <property type="entry name" value="Composite domain of metallo-dependent hydrolases"/>
    <property type="match status" value="1"/>
</dbReference>
<keyword evidence="1" id="KW-0732">Signal</keyword>
<proteinExistence type="predicted"/>
<dbReference type="CDD" id="cd01299">
    <property type="entry name" value="Met_dep_hydrolase_A"/>
    <property type="match status" value="1"/>
</dbReference>
<reference evidence="3 4" key="1">
    <citation type="submission" date="2021-05" db="EMBL/GenBank/DDBJ databases">
        <authorList>
            <person name="Zhang Z.D."/>
            <person name="Osman G."/>
        </authorList>
    </citation>
    <scope>NUCLEOTIDE SEQUENCE [LARGE SCALE GENOMIC DNA]</scope>
    <source>
        <strain evidence="3 4">KCTC 32217</strain>
    </source>
</reference>
<dbReference type="Gene3D" id="2.30.40.10">
    <property type="entry name" value="Urease, subunit C, domain 1"/>
    <property type="match status" value="1"/>
</dbReference>
<feature type="domain" description="Amidohydrolase-related" evidence="2">
    <location>
        <begin position="75"/>
        <end position="424"/>
    </location>
</feature>
<name>A0AAP2G538_9BACT</name>
<dbReference type="Pfam" id="PF01979">
    <property type="entry name" value="Amidohydro_1"/>
    <property type="match status" value="1"/>
</dbReference>
<feature type="chain" id="PRO_5042964870" evidence="1">
    <location>
        <begin position="22"/>
        <end position="430"/>
    </location>
</feature>
<evidence type="ECO:0000313" key="4">
    <source>
        <dbReference type="Proteomes" id="UP001319104"/>
    </source>
</evidence>
<dbReference type="SUPFAM" id="SSF51556">
    <property type="entry name" value="Metallo-dependent hydrolases"/>
    <property type="match status" value="1"/>
</dbReference>
<dbReference type="Proteomes" id="UP001319104">
    <property type="component" value="Unassembled WGS sequence"/>
</dbReference>
<dbReference type="EMBL" id="JAHCMY010000006">
    <property type="protein sequence ID" value="MBS9524691.1"/>
    <property type="molecule type" value="Genomic_DNA"/>
</dbReference>
<dbReference type="RefSeq" id="WP_213945553.1">
    <property type="nucleotide sequence ID" value="NZ_JAHCMY010000006.1"/>
</dbReference>
<organism evidence="3 4">
    <name type="scientific">Litoribacter ruber</name>
    <dbReference type="NCBI Taxonomy" id="702568"/>
    <lineage>
        <taxon>Bacteria</taxon>
        <taxon>Pseudomonadati</taxon>
        <taxon>Bacteroidota</taxon>
        <taxon>Cytophagia</taxon>
        <taxon>Cytophagales</taxon>
        <taxon>Cyclobacteriaceae</taxon>
        <taxon>Litoribacter</taxon>
    </lineage>
</organism>
<sequence>MKRKLLLTIAGLALFQVGTFAQKTYIHAGKVVDVRNNSMLQERTILVEDDKIISITSGYHSGGEEDKVINLTDYTVMPGLMDMHVHMESETGPSQYIERFTNNEADIAFNAAVYAERTLMAGFTTVRDLGGSGVNISLRNAINANKIKGPRIYTSGKSIAPTGGHADPTNGMKESLMGDPGPEVGVINGESDARKAVRHQVKRGADLIKITATGGVLSVARDGSAPQFQQDEINAVIQTAKDFGIHVAAHAHGDEGMQRAVEGGIHSIEHGTMMTEKTMEMMKENGTWYVATITAGMSVAEYAKIPGYYHPAVKAKAEAIGPQIQGTFEKAYKKGVKVAFGTDAGVFPHGENYREFIYMTEVGMPNLEAIQSATLRAAELLGEEDKMGVLEEGMLADIIAVEGDPEQDIAVMEKVVFVMKGGEVFKNGKE</sequence>
<keyword evidence="4" id="KW-1185">Reference proteome</keyword>
<feature type="signal peptide" evidence="1">
    <location>
        <begin position="1"/>
        <end position="21"/>
    </location>
</feature>
<accession>A0AAP2G538</accession>
<evidence type="ECO:0000259" key="2">
    <source>
        <dbReference type="Pfam" id="PF01979"/>
    </source>
</evidence>
<dbReference type="Gene3D" id="3.20.20.140">
    <property type="entry name" value="Metal-dependent hydrolases"/>
    <property type="match status" value="1"/>
</dbReference>
<dbReference type="InterPro" id="IPR006680">
    <property type="entry name" value="Amidohydro-rel"/>
</dbReference>
<dbReference type="PANTHER" id="PTHR43135:SF3">
    <property type="entry name" value="ALPHA-D-RIBOSE 1-METHYLPHOSPHONATE 5-TRIPHOSPHATE DIPHOSPHATASE"/>
    <property type="match status" value="1"/>
</dbReference>
<comment type="caution">
    <text evidence="3">The sequence shown here is derived from an EMBL/GenBank/DDBJ whole genome shotgun (WGS) entry which is preliminary data.</text>
</comment>
<dbReference type="InterPro" id="IPR051781">
    <property type="entry name" value="Metallo-dep_Hydrolase"/>
</dbReference>
<dbReference type="InterPro" id="IPR057744">
    <property type="entry name" value="OTAase-like"/>
</dbReference>
<evidence type="ECO:0000313" key="3">
    <source>
        <dbReference type="EMBL" id="MBS9524691.1"/>
    </source>
</evidence>
<dbReference type="InterPro" id="IPR011059">
    <property type="entry name" value="Metal-dep_hydrolase_composite"/>
</dbReference>
<dbReference type="PANTHER" id="PTHR43135">
    <property type="entry name" value="ALPHA-D-RIBOSE 1-METHYLPHOSPHONATE 5-TRIPHOSPHATE DIPHOSPHATASE"/>
    <property type="match status" value="1"/>
</dbReference>